<dbReference type="Proteomes" id="UP000276215">
    <property type="component" value="Unassembled WGS sequence"/>
</dbReference>
<dbReference type="EMBL" id="ML120413">
    <property type="protein sequence ID" value="RPA96548.1"/>
    <property type="molecule type" value="Genomic_DNA"/>
</dbReference>
<protein>
    <submittedName>
        <fullName evidence="1">Uncharacterized protein</fullName>
    </submittedName>
</protein>
<dbReference type="OrthoDB" id="5356981at2759"/>
<organism evidence="1 2">
    <name type="scientific">Choiromyces venosus 120613-1</name>
    <dbReference type="NCBI Taxonomy" id="1336337"/>
    <lineage>
        <taxon>Eukaryota</taxon>
        <taxon>Fungi</taxon>
        <taxon>Dikarya</taxon>
        <taxon>Ascomycota</taxon>
        <taxon>Pezizomycotina</taxon>
        <taxon>Pezizomycetes</taxon>
        <taxon>Pezizales</taxon>
        <taxon>Tuberaceae</taxon>
        <taxon>Choiromyces</taxon>
    </lineage>
</organism>
<reference evidence="1 2" key="1">
    <citation type="journal article" date="2018" name="Nat. Ecol. Evol.">
        <title>Pezizomycetes genomes reveal the molecular basis of ectomycorrhizal truffle lifestyle.</title>
        <authorList>
            <person name="Murat C."/>
            <person name="Payen T."/>
            <person name="Noel B."/>
            <person name="Kuo A."/>
            <person name="Morin E."/>
            <person name="Chen J."/>
            <person name="Kohler A."/>
            <person name="Krizsan K."/>
            <person name="Balestrini R."/>
            <person name="Da Silva C."/>
            <person name="Montanini B."/>
            <person name="Hainaut M."/>
            <person name="Levati E."/>
            <person name="Barry K.W."/>
            <person name="Belfiori B."/>
            <person name="Cichocki N."/>
            <person name="Clum A."/>
            <person name="Dockter R.B."/>
            <person name="Fauchery L."/>
            <person name="Guy J."/>
            <person name="Iotti M."/>
            <person name="Le Tacon F."/>
            <person name="Lindquist E.A."/>
            <person name="Lipzen A."/>
            <person name="Malagnac F."/>
            <person name="Mello A."/>
            <person name="Molinier V."/>
            <person name="Miyauchi S."/>
            <person name="Poulain J."/>
            <person name="Riccioni C."/>
            <person name="Rubini A."/>
            <person name="Sitrit Y."/>
            <person name="Splivallo R."/>
            <person name="Traeger S."/>
            <person name="Wang M."/>
            <person name="Zifcakova L."/>
            <person name="Wipf D."/>
            <person name="Zambonelli A."/>
            <person name="Paolocci F."/>
            <person name="Nowrousian M."/>
            <person name="Ottonello S."/>
            <person name="Baldrian P."/>
            <person name="Spatafora J.W."/>
            <person name="Henrissat B."/>
            <person name="Nagy L.G."/>
            <person name="Aury J.M."/>
            <person name="Wincker P."/>
            <person name="Grigoriev I.V."/>
            <person name="Bonfante P."/>
            <person name="Martin F.M."/>
        </authorList>
    </citation>
    <scope>NUCLEOTIDE SEQUENCE [LARGE SCALE GENOMIC DNA]</scope>
    <source>
        <strain evidence="1 2">120613-1</strain>
    </source>
</reference>
<dbReference type="AlphaFoldDB" id="A0A3N4JHS5"/>
<name>A0A3N4JHS5_9PEZI</name>
<sequence length="123" mass="13642">MMGHTSGAAEIPLEMHCAILTLHLFTDKTWTEISECLHVHPDSAHHLCKRAKEYASDPNDFRDLFAVLQSFDHLGPPEVILEDSEKSLALKSASQDNGLRGYQKPFPQIAKELGIQAACSTIE</sequence>
<accession>A0A3N4JHS5</accession>
<keyword evidence="2" id="KW-1185">Reference proteome</keyword>
<gene>
    <name evidence="1" type="ORF">L873DRAFT_1216818</name>
</gene>
<proteinExistence type="predicted"/>
<evidence type="ECO:0000313" key="2">
    <source>
        <dbReference type="Proteomes" id="UP000276215"/>
    </source>
</evidence>
<evidence type="ECO:0000313" key="1">
    <source>
        <dbReference type="EMBL" id="RPA96548.1"/>
    </source>
</evidence>
<dbReference type="STRING" id="1336337.A0A3N4JHS5"/>